<dbReference type="InterPro" id="IPR041063">
    <property type="entry name" value="Glyco_H_20C_C"/>
</dbReference>
<accession>A0A9W8EBC4</accession>
<feature type="compositionally biased region" description="Polar residues" evidence="5">
    <location>
        <begin position="90"/>
        <end position="99"/>
    </location>
</feature>
<feature type="compositionally biased region" description="Low complexity" evidence="5">
    <location>
        <begin position="59"/>
        <end position="70"/>
    </location>
</feature>
<dbReference type="OrthoDB" id="2100085at2759"/>
<dbReference type="EC" id="3.2.1.52" evidence="3"/>
<comment type="similarity">
    <text evidence="2">Belongs to the glycosyl hydrolase 20 family.</text>
</comment>
<dbReference type="Pfam" id="PF00728">
    <property type="entry name" value="Glyco_hydro_20"/>
    <property type="match status" value="1"/>
</dbReference>
<feature type="domain" description="Glycoside Hydrolase 20C C-terminal" evidence="7">
    <location>
        <begin position="601"/>
        <end position="772"/>
    </location>
</feature>
<evidence type="ECO:0000256" key="5">
    <source>
        <dbReference type="SAM" id="MobiDB-lite"/>
    </source>
</evidence>
<dbReference type="Gene3D" id="3.20.20.80">
    <property type="entry name" value="Glycosidases"/>
    <property type="match status" value="1"/>
</dbReference>
<dbReference type="PANTHER" id="PTHR21040:SF8">
    <property type="entry name" value="BCDNA.GH04120"/>
    <property type="match status" value="1"/>
</dbReference>
<dbReference type="GO" id="GO:0004563">
    <property type="term" value="F:beta-N-acetylhexosaminidase activity"/>
    <property type="evidence" value="ECO:0007669"/>
    <property type="project" value="UniProtKB-EC"/>
</dbReference>
<dbReference type="Gene3D" id="1.20.120.670">
    <property type="entry name" value="N-acetyl-b-d-glucoasminidase"/>
    <property type="match status" value="1"/>
</dbReference>
<dbReference type="InterPro" id="IPR017853">
    <property type="entry name" value="GH"/>
</dbReference>
<dbReference type="PANTHER" id="PTHR21040">
    <property type="entry name" value="BCDNA.GH04120"/>
    <property type="match status" value="1"/>
</dbReference>
<evidence type="ECO:0000256" key="3">
    <source>
        <dbReference type="ARBA" id="ARBA00012663"/>
    </source>
</evidence>
<feature type="region of interest" description="Disordered" evidence="5">
    <location>
        <begin position="782"/>
        <end position="818"/>
    </location>
</feature>
<evidence type="ECO:0000256" key="4">
    <source>
        <dbReference type="ARBA" id="ARBA00022801"/>
    </source>
</evidence>
<gene>
    <name evidence="8" type="ORF">H4R34_004225</name>
</gene>
<reference evidence="8" key="1">
    <citation type="submission" date="2022-07" db="EMBL/GenBank/DDBJ databases">
        <title>Phylogenomic reconstructions and comparative analyses of Kickxellomycotina fungi.</title>
        <authorList>
            <person name="Reynolds N.K."/>
            <person name="Stajich J.E."/>
            <person name="Barry K."/>
            <person name="Grigoriev I.V."/>
            <person name="Crous P."/>
            <person name="Smith M.E."/>
        </authorList>
    </citation>
    <scope>NUCLEOTIDE SEQUENCE</scope>
    <source>
        <strain evidence="8">RSA 567</strain>
    </source>
</reference>
<feature type="region of interest" description="Disordered" evidence="5">
    <location>
        <begin position="1"/>
        <end position="124"/>
    </location>
</feature>
<comment type="caution">
    <text evidence="8">The sequence shown here is derived from an EMBL/GenBank/DDBJ whole genome shotgun (WGS) entry which is preliminary data.</text>
</comment>
<evidence type="ECO:0000259" key="6">
    <source>
        <dbReference type="Pfam" id="PF00728"/>
    </source>
</evidence>
<feature type="domain" description="Glycoside hydrolase family 20 catalytic" evidence="6">
    <location>
        <begin position="314"/>
        <end position="464"/>
    </location>
</feature>
<evidence type="ECO:0000256" key="2">
    <source>
        <dbReference type="ARBA" id="ARBA00006285"/>
    </source>
</evidence>
<evidence type="ECO:0000259" key="7">
    <source>
        <dbReference type="Pfam" id="PF18088"/>
    </source>
</evidence>
<evidence type="ECO:0000256" key="1">
    <source>
        <dbReference type="ARBA" id="ARBA00001231"/>
    </source>
</evidence>
<name>A0A9W8EBC4_9FUNG</name>
<comment type="catalytic activity">
    <reaction evidence="1">
        <text>Hydrolysis of terminal non-reducing N-acetyl-D-hexosamine residues in N-acetyl-beta-D-hexosaminides.</text>
        <dbReference type="EC" id="3.2.1.52"/>
    </reaction>
</comment>
<dbReference type="AlphaFoldDB" id="A0A9W8EBC4"/>
<keyword evidence="9" id="KW-1185">Reference proteome</keyword>
<dbReference type="Pfam" id="PF18088">
    <property type="entry name" value="Glyco_H_20C_C"/>
    <property type="match status" value="1"/>
</dbReference>
<feature type="compositionally biased region" description="Polar residues" evidence="5">
    <location>
        <begin position="39"/>
        <end position="58"/>
    </location>
</feature>
<dbReference type="EMBL" id="JANBQB010000495">
    <property type="protein sequence ID" value="KAJ1975751.1"/>
    <property type="molecule type" value="Genomic_DNA"/>
</dbReference>
<evidence type="ECO:0000313" key="8">
    <source>
        <dbReference type="EMBL" id="KAJ1975751.1"/>
    </source>
</evidence>
<keyword evidence="4" id="KW-0378">Hydrolase</keyword>
<dbReference type="CDD" id="cd06565">
    <property type="entry name" value="GH20_GcnA-like"/>
    <property type="match status" value="1"/>
</dbReference>
<organism evidence="8 9">
    <name type="scientific">Dimargaris verticillata</name>
    <dbReference type="NCBI Taxonomy" id="2761393"/>
    <lineage>
        <taxon>Eukaryota</taxon>
        <taxon>Fungi</taxon>
        <taxon>Fungi incertae sedis</taxon>
        <taxon>Zoopagomycota</taxon>
        <taxon>Kickxellomycotina</taxon>
        <taxon>Dimargaritomycetes</taxon>
        <taxon>Dimargaritales</taxon>
        <taxon>Dimargaritaceae</taxon>
        <taxon>Dimargaris</taxon>
    </lineage>
</organism>
<dbReference type="GO" id="GO:0005975">
    <property type="term" value="P:carbohydrate metabolic process"/>
    <property type="evidence" value="ECO:0007669"/>
    <property type="project" value="InterPro"/>
</dbReference>
<dbReference type="InterPro" id="IPR015883">
    <property type="entry name" value="Glyco_hydro_20_cat"/>
</dbReference>
<protein>
    <recommendedName>
        <fullName evidence="3">beta-N-acetylhexosaminidase</fullName>
        <ecNumber evidence="3">3.2.1.52</ecNumber>
    </recommendedName>
</protein>
<evidence type="ECO:0000313" key="9">
    <source>
        <dbReference type="Proteomes" id="UP001151582"/>
    </source>
</evidence>
<dbReference type="Proteomes" id="UP001151582">
    <property type="component" value="Unassembled WGS sequence"/>
</dbReference>
<proteinExistence type="inferred from homology"/>
<sequence>MARDSSCSPRMDDDSGNSSLPVVTTRPHAPTALCPVPPTTTQGVNSALTSTPMATSQHSSPGPSGPPTTGDMMDTSEPSTPQIPIHLTATPETAAQMHSPSLGGAKMTSATRSKHLQSGCPTPGSPLAGNLLEPTAPSIKPRVLVIRTASLPQELCAGIKEVCTHAPYRTVLLDDATELEQLITDRDVWYLSFCHDTALPLGELRVSVDSEPDYRQLVAVYHRPIEAFRALGRVLTAITAAADNVDLVSRLSFTEQAQFETLGTMIDCSRNGVLLVPRVFEFIRYSALLGINMVQLYTEDTYKIPDEPFFGYLRGPYTTSELSAIDDYAYTFGVEVVPCIQTLGHLGQILQWPRFANVRDTSEVLLSKYDETYALIEKMIDTITTPFRSRRIHIGMDEAHGVGEGRFRQIYGEEEGTKIFLDHLYRVAAICQKLNVRPMIWSDMLFCLAAKNNALYAYYDQTNNPATHEVMDKLPSDVDLVFWNYYHVEPEIYARKLQQHRELGCTQPWMAGGAWTWNRLWCSLPFTLESNQASLMVSKHPTEGVRHFMLTIWGDEGNECDFFSALPALAFVAHHGYTSASTVDVNLVRDSFKAICGGSYDDWVYASKLDEAPNPTPAVEFSKQLPPNLSKWLLWEDPFLSFLSPQYNGYDLEEHYRHLANYLFHHAGQQSQYPLNLRLQLPARLAQVLALKCHLRERLTQAYRLGNLFQLYQLTTERVENLIRHTRMLWQYHRALWMYMYKPYGWEVVELRYGGLITRLTTMRDRIMHYINCQNKPSVPLGLPGDVEMTERSSSSSGQALSGQNRDPLAVRGATPSDQLVSSGSAVTALPHPLAFGLDDPLNQNASLFPLPPTTTIPEFEEDLACVYEHAGTMLLLDYGRVTTPSRLG</sequence>
<dbReference type="SUPFAM" id="SSF51445">
    <property type="entry name" value="(Trans)glycosidases"/>
    <property type="match status" value="1"/>
</dbReference>
<dbReference type="InterPro" id="IPR038901">
    <property type="entry name" value="HEXDC-like"/>
</dbReference>